<dbReference type="SUPFAM" id="SSF56281">
    <property type="entry name" value="Metallo-hydrolase/oxidoreductase"/>
    <property type="match status" value="1"/>
</dbReference>
<gene>
    <name evidence="3" type="ORF">FTW19_21355</name>
</gene>
<dbReference type="Pfam" id="PF00753">
    <property type="entry name" value="Lactamase_B"/>
    <property type="match status" value="1"/>
</dbReference>
<dbReference type="SMART" id="SM00849">
    <property type="entry name" value="Lactamase_B"/>
    <property type="match status" value="1"/>
</dbReference>
<dbReference type="GO" id="GO:0016740">
    <property type="term" value="F:transferase activity"/>
    <property type="evidence" value="ECO:0007669"/>
    <property type="project" value="TreeGrafter"/>
</dbReference>
<dbReference type="PANTHER" id="PTHR13754">
    <property type="entry name" value="METALLO-BETA-LACTAMASE SUPERFAMILY PROTEIN"/>
    <property type="match status" value="1"/>
</dbReference>
<dbReference type="Gene3D" id="3.60.15.10">
    <property type="entry name" value="Ribonuclease Z/Hydroxyacylglutathione hydrolase-like"/>
    <property type="match status" value="1"/>
</dbReference>
<dbReference type="InterPro" id="IPR052926">
    <property type="entry name" value="Metallo-beta-lactamase_dom"/>
</dbReference>
<dbReference type="AlphaFoldDB" id="A0A5B9EE39"/>
<dbReference type="InterPro" id="IPR036866">
    <property type="entry name" value="RibonucZ/Hydroxyglut_hydro"/>
</dbReference>
<protein>
    <submittedName>
        <fullName evidence="3">MBL fold metallo-hydrolase</fullName>
    </submittedName>
</protein>
<dbReference type="Proteomes" id="UP000321820">
    <property type="component" value="Chromosome"/>
</dbReference>
<accession>A0A5B9EE39</accession>
<evidence type="ECO:0000259" key="2">
    <source>
        <dbReference type="SMART" id="SM00849"/>
    </source>
</evidence>
<dbReference type="GO" id="GO:0016787">
    <property type="term" value="F:hydrolase activity"/>
    <property type="evidence" value="ECO:0007669"/>
    <property type="project" value="UniProtKB-KW"/>
</dbReference>
<reference evidence="3 4" key="1">
    <citation type="submission" date="2019-08" db="EMBL/GenBank/DDBJ databases">
        <title>Complete genome sequence of Terriglobus albidus strain ORNL.</title>
        <authorList>
            <person name="Podar M."/>
        </authorList>
    </citation>
    <scope>NUCLEOTIDE SEQUENCE [LARGE SCALE GENOMIC DNA]</scope>
    <source>
        <strain evidence="3 4">ORNL</strain>
    </source>
</reference>
<feature type="domain" description="Metallo-beta-lactamase" evidence="2">
    <location>
        <begin position="48"/>
        <end position="242"/>
    </location>
</feature>
<dbReference type="CDD" id="cd07713">
    <property type="entry name" value="DHPS-like_MBL-fold"/>
    <property type="match status" value="1"/>
</dbReference>
<dbReference type="EMBL" id="CP042806">
    <property type="protein sequence ID" value="QEE30302.1"/>
    <property type="molecule type" value="Genomic_DNA"/>
</dbReference>
<keyword evidence="4" id="KW-1185">Reference proteome</keyword>
<dbReference type="InterPro" id="IPR041712">
    <property type="entry name" value="DHPS-like_MBL-fold"/>
</dbReference>
<dbReference type="OrthoDB" id="9802897at2"/>
<evidence type="ECO:0000256" key="1">
    <source>
        <dbReference type="SAM" id="SignalP"/>
    </source>
</evidence>
<proteinExistence type="predicted"/>
<feature type="chain" id="PRO_5023124040" evidence="1">
    <location>
        <begin position="23"/>
        <end position="301"/>
    </location>
</feature>
<dbReference type="InterPro" id="IPR001279">
    <property type="entry name" value="Metallo-B-lactamas"/>
</dbReference>
<dbReference type="RefSeq" id="WP_147649571.1">
    <property type="nucleotide sequence ID" value="NZ_CP042806.1"/>
</dbReference>
<feature type="signal peptide" evidence="1">
    <location>
        <begin position="1"/>
        <end position="22"/>
    </location>
</feature>
<evidence type="ECO:0000313" key="4">
    <source>
        <dbReference type="Proteomes" id="UP000321820"/>
    </source>
</evidence>
<dbReference type="PANTHER" id="PTHR13754:SF13">
    <property type="entry name" value="METALLO-BETA-LACTAMASE SUPERFAMILY PROTEIN (AFU_ORTHOLOGUE AFUA_3G07630)"/>
    <property type="match status" value="1"/>
</dbReference>
<keyword evidence="1" id="KW-0732">Signal</keyword>
<sequence>MPRSPIALVLTLLIGLASPVAAQNVATGNQITILYDAFSDKPGLALDWGYAALVEFDGKRILFDTGNNAAMFAANIKRLHVDLSKIDLVVLSHRHGDHTSGLSYVLSVNPNVPVYVPGDETFLQTTPVSFFAPATEDTSLPAKMRYFGGNPPAPPPSHGTAWPAARFHAVTKFTDITPHIHLISTMSETPGFRDMPETSLILDTPQGPIVIVGCSHPSIEAILANVVAQTHAGSIFELVGGLHMVVSTPGQVDHTVSALLDTYHLQRTVLGHCTGEKTFAILRKRLGENYRYAGVGEVLGL</sequence>
<evidence type="ECO:0000313" key="3">
    <source>
        <dbReference type="EMBL" id="QEE30302.1"/>
    </source>
</evidence>
<name>A0A5B9EE39_9BACT</name>
<keyword evidence="3" id="KW-0378">Hydrolase</keyword>
<organism evidence="3 4">
    <name type="scientific">Terriglobus albidus</name>
    <dbReference type="NCBI Taxonomy" id="1592106"/>
    <lineage>
        <taxon>Bacteria</taxon>
        <taxon>Pseudomonadati</taxon>
        <taxon>Acidobacteriota</taxon>
        <taxon>Terriglobia</taxon>
        <taxon>Terriglobales</taxon>
        <taxon>Acidobacteriaceae</taxon>
        <taxon>Terriglobus</taxon>
    </lineage>
</organism>
<dbReference type="KEGG" id="talb:FTW19_21355"/>